<gene>
    <name evidence="9" type="ORF">JZO67_004772</name>
</gene>
<keyword evidence="7 8" id="KW-0472">Membrane</keyword>
<name>A0ABV0EVY0_9ENTE</name>
<evidence type="ECO:0000256" key="2">
    <source>
        <dbReference type="ARBA" id="ARBA00009773"/>
    </source>
</evidence>
<evidence type="ECO:0000256" key="8">
    <source>
        <dbReference type="SAM" id="Phobius"/>
    </source>
</evidence>
<evidence type="ECO:0008006" key="11">
    <source>
        <dbReference type="Google" id="ProtNLM"/>
    </source>
</evidence>
<comment type="similarity">
    <text evidence="2">Belongs to the autoinducer-2 exporter (AI-2E) (TC 2.A.86) family.</text>
</comment>
<dbReference type="Pfam" id="PF01594">
    <property type="entry name" value="AI-2E_transport"/>
    <property type="match status" value="1"/>
</dbReference>
<dbReference type="EMBL" id="JAFREL020000006">
    <property type="protein sequence ID" value="MEO1772789.1"/>
    <property type="molecule type" value="Genomic_DNA"/>
</dbReference>
<reference evidence="9 10" key="1">
    <citation type="submission" date="2024-02" db="EMBL/GenBank/DDBJ databases">
        <title>The Genome Sequence of Enterococcus sp. DIV0159.</title>
        <authorList>
            <person name="Earl A."/>
            <person name="Manson A."/>
            <person name="Gilmore M."/>
            <person name="Sanders J."/>
            <person name="Shea T."/>
            <person name="Howe W."/>
            <person name="Livny J."/>
            <person name="Cuomo C."/>
            <person name="Neafsey D."/>
            <person name="Birren B."/>
        </authorList>
    </citation>
    <scope>NUCLEOTIDE SEQUENCE [LARGE SCALE GENOMIC DNA]</scope>
    <source>
        <strain evidence="9 10">665A</strain>
    </source>
</reference>
<proteinExistence type="inferred from homology"/>
<keyword evidence="3" id="KW-0813">Transport</keyword>
<keyword evidence="6 8" id="KW-1133">Transmembrane helix</keyword>
<evidence type="ECO:0000313" key="9">
    <source>
        <dbReference type="EMBL" id="MEO1772789.1"/>
    </source>
</evidence>
<comment type="subcellular location">
    <subcellularLocation>
        <location evidence="1">Cell membrane</location>
        <topology evidence="1">Multi-pass membrane protein</topology>
    </subcellularLocation>
</comment>
<keyword evidence="4" id="KW-1003">Cell membrane</keyword>
<dbReference type="PANTHER" id="PTHR21716">
    <property type="entry name" value="TRANSMEMBRANE PROTEIN"/>
    <property type="match status" value="1"/>
</dbReference>
<feature type="transmembrane region" description="Helical" evidence="8">
    <location>
        <begin position="241"/>
        <end position="265"/>
    </location>
</feature>
<keyword evidence="10" id="KW-1185">Reference proteome</keyword>
<dbReference type="RefSeq" id="WP_207702281.1">
    <property type="nucleotide sequence ID" value="NZ_JAFREL020000006.1"/>
</dbReference>
<evidence type="ECO:0000313" key="10">
    <source>
        <dbReference type="Proteomes" id="UP000664357"/>
    </source>
</evidence>
<dbReference type="InterPro" id="IPR002549">
    <property type="entry name" value="AI-2E-like"/>
</dbReference>
<protein>
    <recommendedName>
        <fullName evidence="11">Permease</fullName>
    </recommendedName>
</protein>
<keyword evidence="5 8" id="KW-0812">Transmembrane</keyword>
<feature type="transmembrane region" description="Helical" evidence="8">
    <location>
        <begin position="12"/>
        <end position="34"/>
    </location>
</feature>
<accession>A0ABV0EVY0</accession>
<evidence type="ECO:0000256" key="5">
    <source>
        <dbReference type="ARBA" id="ARBA00022692"/>
    </source>
</evidence>
<sequence>MFEKLKNSKLMFWSLELLILATLIWVSSRIDFIFQPIGTFFTTLFAPVLIAGFLYYLLNPLVRLLTRLGMKRILAIALIFLLLIVLIVLMVMSIIPNLIQQLASLAASIPSFILDMQSWLKEISDQATHFPLFQQLDVDKYINNLDVSAGTILQQFLGGVTTSLSSLISKIATVAVLLVTVPFILFYMLKDGEKLVPNIERALPAKQRENIKELLGQMNKTLSDYISGQAIECLFVGTFTFLGYLLIGVDYAFLFGVIAGLTNLIPYLGPYLGLAPALIYSFFDSPVKALLCIVIVVIVQQIDGNVIYPNVIGKSLNIHPLTIILILLVAGNLAGILGVFLGVPVYAILRTLVIFIVKIFKESKKEEREQEILS</sequence>
<dbReference type="Proteomes" id="UP000664357">
    <property type="component" value="Unassembled WGS sequence"/>
</dbReference>
<evidence type="ECO:0000256" key="3">
    <source>
        <dbReference type="ARBA" id="ARBA00022448"/>
    </source>
</evidence>
<organism evidence="9 10">
    <name type="scientific">Candidatus Enterococcus ferrettii</name>
    <dbReference type="NCBI Taxonomy" id="2815324"/>
    <lineage>
        <taxon>Bacteria</taxon>
        <taxon>Bacillati</taxon>
        <taxon>Bacillota</taxon>
        <taxon>Bacilli</taxon>
        <taxon>Lactobacillales</taxon>
        <taxon>Enterococcaceae</taxon>
        <taxon>Enterococcus</taxon>
    </lineage>
</organism>
<feature type="transmembrane region" description="Helical" evidence="8">
    <location>
        <begin position="73"/>
        <end position="95"/>
    </location>
</feature>
<dbReference type="PANTHER" id="PTHR21716:SF53">
    <property type="entry name" value="PERMEASE PERM-RELATED"/>
    <property type="match status" value="1"/>
</dbReference>
<comment type="caution">
    <text evidence="9">The sequence shown here is derived from an EMBL/GenBank/DDBJ whole genome shotgun (WGS) entry which is preliminary data.</text>
</comment>
<evidence type="ECO:0000256" key="4">
    <source>
        <dbReference type="ARBA" id="ARBA00022475"/>
    </source>
</evidence>
<evidence type="ECO:0000256" key="1">
    <source>
        <dbReference type="ARBA" id="ARBA00004651"/>
    </source>
</evidence>
<feature type="transmembrane region" description="Helical" evidence="8">
    <location>
        <begin position="40"/>
        <end position="61"/>
    </location>
</feature>
<evidence type="ECO:0000256" key="6">
    <source>
        <dbReference type="ARBA" id="ARBA00022989"/>
    </source>
</evidence>
<feature type="transmembrane region" description="Helical" evidence="8">
    <location>
        <begin position="167"/>
        <end position="189"/>
    </location>
</feature>
<evidence type="ECO:0000256" key="7">
    <source>
        <dbReference type="ARBA" id="ARBA00023136"/>
    </source>
</evidence>